<name>A0A4P8YPN8_9ENTR</name>
<reference evidence="2 3" key="1">
    <citation type="submission" date="2019-05" db="EMBL/GenBank/DDBJ databases">
        <title>Complete genome sequence of Izhakiella calystegiae KSNA2, an endophyte isolated from beach morning glory (Calystegia soldanella).</title>
        <authorList>
            <person name="Jiang L."/>
            <person name="Jeong J.C."/>
            <person name="Kim C.Y."/>
            <person name="Kim D.H."/>
            <person name="Kim S.W."/>
            <person name="Lee j."/>
        </authorList>
    </citation>
    <scope>NUCLEOTIDE SEQUENCE [LARGE SCALE GENOMIC DNA]</scope>
    <source>
        <strain evidence="2 3">KSNA2</strain>
    </source>
</reference>
<dbReference type="AlphaFoldDB" id="A0A4P8YPN8"/>
<evidence type="ECO:0000259" key="1">
    <source>
        <dbReference type="PROSITE" id="PS51301"/>
    </source>
</evidence>
<dbReference type="SMART" id="SM01252">
    <property type="entry name" value="KilA-N"/>
    <property type="match status" value="1"/>
</dbReference>
<feature type="domain" description="KilA-N" evidence="1">
    <location>
        <begin position="19"/>
        <end position="123"/>
    </location>
</feature>
<dbReference type="PROSITE" id="PS51301">
    <property type="entry name" value="KILA_N"/>
    <property type="match status" value="1"/>
</dbReference>
<gene>
    <name evidence="2" type="ORF">FEM41_19855</name>
</gene>
<dbReference type="InterPro" id="IPR017880">
    <property type="entry name" value="KilA_N"/>
</dbReference>
<evidence type="ECO:0000313" key="2">
    <source>
        <dbReference type="EMBL" id="QCT21744.1"/>
    </source>
</evidence>
<accession>A0A4P8YPN8</accession>
<dbReference type="RefSeq" id="WP_138097900.1">
    <property type="nucleotide sequence ID" value="NZ_CP040428.1"/>
</dbReference>
<dbReference type="InterPro" id="IPR018004">
    <property type="entry name" value="KilA/APSES_HTH"/>
</dbReference>
<dbReference type="Pfam" id="PF04383">
    <property type="entry name" value="KilA-N"/>
    <property type="match status" value="1"/>
</dbReference>
<keyword evidence="3" id="KW-1185">Reference proteome</keyword>
<dbReference type="OrthoDB" id="5298460at2"/>
<dbReference type="EMBL" id="CP040428">
    <property type="protein sequence ID" value="QCT21744.1"/>
    <property type="molecule type" value="Genomic_DNA"/>
</dbReference>
<organism evidence="2 3">
    <name type="scientific">Jejubacter calystegiae</name>
    <dbReference type="NCBI Taxonomy" id="2579935"/>
    <lineage>
        <taxon>Bacteria</taxon>
        <taxon>Pseudomonadati</taxon>
        <taxon>Pseudomonadota</taxon>
        <taxon>Gammaproteobacteria</taxon>
        <taxon>Enterobacterales</taxon>
        <taxon>Enterobacteriaceae</taxon>
        <taxon>Jejubacter</taxon>
    </lineage>
</organism>
<proteinExistence type="predicted"/>
<evidence type="ECO:0000313" key="3">
    <source>
        <dbReference type="Proteomes" id="UP000302163"/>
    </source>
</evidence>
<dbReference type="Proteomes" id="UP000302163">
    <property type="component" value="Chromosome"/>
</dbReference>
<dbReference type="KEGG" id="izh:FEM41_19855"/>
<protein>
    <submittedName>
        <fullName evidence="2">KilA-N domain-containing protein</fullName>
    </submittedName>
</protein>
<sequence length="275" mass="30847">MTSVNKKVLLNTQSRANSSESSFPIVISGISIRQDSEGRYSVNDLHKSAGGERRHEPKNWLNNQQTQELIEVIVNTGISVFSPITSKRGCKGGTYVCKELVYAYATWISAEFFLKVIRAYDALVSGDTEKAESIAKTTVDDRTPLRSLVNRIMGKYGVTYQAVYKMVHREFGVNHIDELSTKQTAEAMEYLSAKVIEGEFISKDSNEQPPKKQPDDSRYYVRVIIRDSLMGTAIELSGEADSLRDAANGIATDLGFKPHTFTHVPINKRVIRRLY</sequence>